<dbReference type="AlphaFoldDB" id="G4M529"/>
<dbReference type="STRING" id="1055526.BKIR_c13_6190"/>
<protein>
    <submittedName>
        <fullName evidence="2">Alpha,alpha-trehalose-phosphate synthase[UDP-forming]</fullName>
        <ecNumber evidence="2">2.4.1.15</ecNumber>
    </submittedName>
</protein>
<dbReference type="PANTHER" id="PTHR10788">
    <property type="entry name" value="TREHALOSE-6-PHOSPHATE SYNTHASE"/>
    <property type="match status" value="1"/>
</dbReference>
<gene>
    <name evidence="2" type="ORF">BKIR_c13_6190</name>
</gene>
<evidence type="ECO:0000256" key="1">
    <source>
        <dbReference type="ARBA" id="ARBA00008799"/>
    </source>
</evidence>
<dbReference type="BioCyc" id="CBUR1055526:G10QW-655-MONOMER"/>
<keyword evidence="2" id="KW-0328">Glycosyltransferase</keyword>
<dbReference type="GO" id="GO:0003825">
    <property type="term" value="F:alpha,alpha-trehalose-phosphate synthase (UDP-forming) activity"/>
    <property type="evidence" value="ECO:0007669"/>
    <property type="project" value="UniProtKB-EC"/>
</dbReference>
<accession>G4M529</accession>
<dbReference type="Gene3D" id="3.40.50.2000">
    <property type="entry name" value="Glycogen Phosphorylase B"/>
    <property type="match status" value="1"/>
</dbReference>
<dbReference type="GO" id="GO:0005992">
    <property type="term" value="P:trehalose biosynthetic process"/>
    <property type="evidence" value="ECO:0007669"/>
    <property type="project" value="InterPro"/>
</dbReference>
<evidence type="ECO:0000313" key="2">
    <source>
        <dbReference type="EMBL" id="CCD36256.1"/>
    </source>
</evidence>
<organism evidence="2 3">
    <name type="scientific">Candidatus Paraburkholderia kirkii UZHbot1</name>
    <dbReference type="NCBI Taxonomy" id="1055526"/>
    <lineage>
        <taxon>Bacteria</taxon>
        <taxon>Pseudomonadati</taxon>
        <taxon>Pseudomonadota</taxon>
        <taxon>Betaproteobacteria</taxon>
        <taxon>Burkholderiales</taxon>
        <taxon>Burkholderiaceae</taxon>
        <taxon>Paraburkholderia</taxon>
    </lineage>
</organism>
<dbReference type="InterPro" id="IPR001830">
    <property type="entry name" value="Glyco_trans_20"/>
</dbReference>
<keyword evidence="3" id="KW-1185">Reference proteome</keyword>
<evidence type="ECO:0000313" key="3">
    <source>
        <dbReference type="Proteomes" id="UP000003511"/>
    </source>
</evidence>
<dbReference type="PANTHER" id="PTHR10788:SF106">
    <property type="entry name" value="BCDNA.GH08860"/>
    <property type="match status" value="1"/>
</dbReference>
<dbReference type="Pfam" id="PF00982">
    <property type="entry name" value="Glyco_transf_20"/>
    <property type="match status" value="1"/>
</dbReference>
<comment type="caution">
    <text evidence="2">The sequence shown here is derived from an EMBL/GenBank/DDBJ whole genome shotgun (WGS) entry which is preliminary data.</text>
</comment>
<dbReference type="SUPFAM" id="SSF53756">
    <property type="entry name" value="UDP-Glycosyltransferase/glycogen phosphorylase"/>
    <property type="match status" value="1"/>
</dbReference>
<sequence>MLAALFHEAHVGLVTPLRDGMNLVAKEYVSAQDPDDPGVLVLSQFAGAARELTAALIVNPLDIDGMADALVTVLKMPLQECRARYGEMMQQLRNNNVSVWRDNFLRDLKAR</sequence>
<dbReference type="EMBL" id="CAFE01000037">
    <property type="protein sequence ID" value="CCD36256.1"/>
    <property type="molecule type" value="Genomic_DNA"/>
</dbReference>
<name>G4M529_9BURK</name>
<keyword evidence="2" id="KW-0808">Transferase</keyword>
<comment type="similarity">
    <text evidence="1">Belongs to the glycosyltransferase 20 family.</text>
</comment>
<reference evidence="2 3" key="2">
    <citation type="submission" date="2011-10" db="EMBL/GenBank/DDBJ databases">
        <title>Draft genome sequence of Candidatus Burkholderia kirkii.</title>
        <authorList>
            <person name="Carlier A.L."/>
            <person name="Eberl L."/>
        </authorList>
    </citation>
    <scope>NUCLEOTIDE SEQUENCE [LARGE SCALE GENOMIC DNA]</scope>
    <source>
        <strain evidence="2 3">UZHbot1</strain>
    </source>
</reference>
<dbReference type="Proteomes" id="UP000003511">
    <property type="component" value="Unassembled WGS sequence"/>
</dbReference>
<dbReference type="HOGENOM" id="CLU_172379_0_0_4"/>
<dbReference type="EC" id="2.4.1.15" evidence="2"/>
<reference evidence="2 3" key="1">
    <citation type="submission" date="2011-09" db="EMBL/GenBank/DDBJ databases">
        <authorList>
            <person name="Carlier A."/>
        </authorList>
    </citation>
    <scope>NUCLEOTIDE SEQUENCE [LARGE SCALE GENOMIC DNA]</scope>
    <source>
        <strain evidence="2 3">UZHbot1</strain>
    </source>
</reference>
<proteinExistence type="inferred from homology"/>